<reference evidence="2" key="3">
    <citation type="submission" date="2016-03" db="UniProtKB">
        <authorList>
            <consortium name="EnsemblProtists"/>
        </authorList>
    </citation>
    <scope>IDENTIFICATION</scope>
</reference>
<accession>L1JDA8</accession>
<proteinExistence type="predicted"/>
<dbReference type="EnsemblProtists" id="EKX46501">
    <property type="protein sequence ID" value="EKX46501"/>
    <property type="gene ID" value="GUITHDRAFT_152388"/>
</dbReference>
<dbReference type="RefSeq" id="XP_005833481.1">
    <property type="nucleotide sequence ID" value="XM_005833424.1"/>
</dbReference>
<dbReference type="Proteomes" id="UP000011087">
    <property type="component" value="Unassembled WGS sequence"/>
</dbReference>
<reference evidence="3" key="2">
    <citation type="submission" date="2012-11" db="EMBL/GenBank/DDBJ databases">
        <authorList>
            <person name="Kuo A."/>
            <person name="Curtis B.A."/>
            <person name="Tanifuji G."/>
            <person name="Burki F."/>
            <person name="Gruber A."/>
            <person name="Irimia M."/>
            <person name="Maruyama S."/>
            <person name="Arias M.C."/>
            <person name="Ball S.G."/>
            <person name="Gile G.H."/>
            <person name="Hirakawa Y."/>
            <person name="Hopkins J.F."/>
            <person name="Rensing S.A."/>
            <person name="Schmutz J."/>
            <person name="Symeonidi A."/>
            <person name="Elias M."/>
            <person name="Eveleigh R.J."/>
            <person name="Herman E.K."/>
            <person name="Klute M.J."/>
            <person name="Nakayama T."/>
            <person name="Obornik M."/>
            <person name="Reyes-Prieto A."/>
            <person name="Armbrust E.V."/>
            <person name="Aves S.J."/>
            <person name="Beiko R.G."/>
            <person name="Coutinho P."/>
            <person name="Dacks J.B."/>
            <person name="Durnford D.G."/>
            <person name="Fast N.M."/>
            <person name="Green B.R."/>
            <person name="Grisdale C."/>
            <person name="Hempe F."/>
            <person name="Henrissat B."/>
            <person name="Hoppner M.P."/>
            <person name="Ishida K.-I."/>
            <person name="Kim E."/>
            <person name="Koreny L."/>
            <person name="Kroth P.G."/>
            <person name="Liu Y."/>
            <person name="Malik S.-B."/>
            <person name="Maier U.G."/>
            <person name="McRose D."/>
            <person name="Mock T."/>
            <person name="Neilson J.A."/>
            <person name="Onodera N.T."/>
            <person name="Poole A.M."/>
            <person name="Pritham E.J."/>
            <person name="Richards T.A."/>
            <person name="Rocap G."/>
            <person name="Roy S.W."/>
            <person name="Sarai C."/>
            <person name="Schaack S."/>
            <person name="Shirato S."/>
            <person name="Slamovits C.H."/>
            <person name="Spencer D.F."/>
            <person name="Suzuki S."/>
            <person name="Worden A.Z."/>
            <person name="Zauner S."/>
            <person name="Barry K."/>
            <person name="Bell C."/>
            <person name="Bharti A.K."/>
            <person name="Crow J.A."/>
            <person name="Grimwood J."/>
            <person name="Kramer R."/>
            <person name="Lindquist E."/>
            <person name="Lucas S."/>
            <person name="Salamov A."/>
            <person name="McFadden G.I."/>
            <person name="Lane C.E."/>
            <person name="Keeling P.J."/>
            <person name="Gray M.W."/>
            <person name="Grigoriev I.V."/>
            <person name="Archibald J.M."/>
        </authorList>
    </citation>
    <scope>NUCLEOTIDE SEQUENCE</scope>
    <source>
        <strain evidence="3">CCMP2712</strain>
    </source>
</reference>
<dbReference type="InterPro" id="IPR034904">
    <property type="entry name" value="FSCA_dom_sf"/>
</dbReference>
<evidence type="ECO:0000313" key="2">
    <source>
        <dbReference type="EnsemblProtists" id="EKX46501"/>
    </source>
</evidence>
<dbReference type="PANTHER" id="PTHR36018">
    <property type="entry name" value="OS09G0481800 PROTEIN"/>
    <property type="match status" value="1"/>
</dbReference>
<keyword evidence="3" id="KW-1185">Reference proteome</keyword>
<evidence type="ECO:0000313" key="3">
    <source>
        <dbReference type="Proteomes" id="UP000011087"/>
    </source>
</evidence>
<protein>
    <recommendedName>
        <fullName evidence="4">NIF system FeS cluster assembly NifU C-terminal domain-containing protein</fullName>
    </recommendedName>
</protein>
<dbReference type="GeneID" id="17303181"/>
<sequence length="169" mass="18383">MAMVTGVTCWTLPPAATGMRLATASSSASRSYAAASPELRTGGLTSLPLQTRKGVALRLSVGGPPMDKEPLDLTEDNVQQALEESKEILGTMFGNSQENREIGITGDVQLVNLDGPFASVRLVGRFWHKRSDVLARVENYVKTRVPEIVEVSIEDPMQLDDNLPENQKM</sequence>
<dbReference type="KEGG" id="gtt:GUITHDRAFT_152388"/>
<dbReference type="EMBL" id="JH992994">
    <property type="protein sequence ID" value="EKX46501.1"/>
    <property type="molecule type" value="Genomic_DNA"/>
</dbReference>
<dbReference type="HOGENOM" id="CLU_134730_1_0_1"/>
<dbReference type="PaxDb" id="55529-EKX46501"/>
<dbReference type="SUPFAM" id="SSF117916">
    <property type="entry name" value="Fe-S cluster assembly (FSCA) domain-like"/>
    <property type="match status" value="1"/>
</dbReference>
<name>L1JDA8_GUITC</name>
<dbReference type="Gene3D" id="3.30.300.130">
    <property type="entry name" value="Fe-S cluster assembly (FSCA)"/>
    <property type="match status" value="1"/>
</dbReference>
<evidence type="ECO:0000313" key="1">
    <source>
        <dbReference type="EMBL" id="EKX46501.1"/>
    </source>
</evidence>
<evidence type="ECO:0008006" key="4">
    <source>
        <dbReference type="Google" id="ProtNLM"/>
    </source>
</evidence>
<reference evidence="1 3" key="1">
    <citation type="journal article" date="2012" name="Nature">
        <title>Algal genomes reveal evolutionary mosaicism and the fate of nucleomorphs.</title>
        <authorList>
            <consortium name="DOE Joint Genome Institute"/>
            <person name="Curtis B.A."/>
            <person name="Tanifuji G."/>
            <person name="Burki F."/>
            <person name="Gruber A."/>
            <person name="Irimia M."/>
            <person name="Maruyama S."/>
            <person name="Arias M.C."/>
            <person name="Ball S.G."/>
            <person name="Gile G.H."/>
            <person name="Hirakawa Y."/>
            <person name="Hopkins J.F."/>
            <person name="Kuo A."/>
            <person name="Rensing S.A."/>
            <person name="Schmutz J."/>
            <person name="Symeonidi A."/>
            <person name="Elias M."/>
            <person name="Eveleigh R.J."/>
            <person name="Herman E.K."/>
            <person name="Klute M.J."/>
            <person name="Nakayama T."/>
            <person name="Obornik M."/>
            <person name="Reyes-Prieto A."/>
            <person name="Armbrust E.V."/>
            <person name="Aves S.J."/>
            <person name="Beiko R.G."/>
            <person name="Coutinho P."/>
            <person name="Dacks J.B."/>
            <person name="Durnford D.G."/>
            <person name="Fast N.M."/>
            <person name="Green B.R."/>
            <person name="Grisdale C.J."/>
            <person name="Hempel F."/>
            <person name="Henrissat B."/>
            <person name="Hoppner M.P."/>
            <person name="Ishida K."/>
            <person name="Kim E."/>
            <person name="Koreny L."/>
            <person name="Kroth P.G."/>
            <person name="Liu Y."/>
            <person name="Malik S.B."/>
            <person name="Maier U.G."/>
            <person name="McRose D."/>
            <person name="Mock T."/>
            <person name="Neilson J.A."/>
            <person name="Onodera N.T."/>
            <person name="Poole A.M."/>
            <person name="Pritham E.J."/>
            <person name="Richards T.A."/>
            <person name="Rocap G."/>
            <person name="Roy S.W."/>
            <person name="Sarai C."/>
            <person name="Schaack S."/>
            <person name="Shirato S."/>
            <person name="Slamovits C.H."/>
            <person name="Spencer D.F."/>
            <person name="Suzuki S."/>
            <person name="Worden A.Z."/>
            <person name="Zauner S."/>
            <person name="Barry K."/>
            <person name="Bell C."/>
            <person name="Bharti A.K."/>
            <person name="Crow J.A."/>
            <person name="Grimwood J."/>
            <person name="Kramer R."/>
            <person name="Lindquist E."/>
            <person name="Lucas S."/>
            <person name="Salamov A."/>
            <person name="McFadden G.I."/>
            <person name="Lane C.E."/>
            <person name="Keeling P.J."/>
            <person name="Gray M.W."/>
            <person name="Grigoriev I.V."/>
            <person name="Archibald J.M."/>
        </authorList>
    </citation>
    <scope>NUCLEOTIDE SEQUENCE</scope>
    <source>
        <strain evidence="1 3">CCMP2712</strain>
    </source>
</reference>
<dbReference type="AlphaFoldDB" id="L1JDA8"/>
<gene>
    <name evidence="1" type="ORF">GUITHDRAFT_152388</name>
</gene>
<dbReference type="PANTHER" id="PTHR36018:SF1">
    <property type="entry name" value="OS09G0481800 PROTEIN"/>
    <property type="match status" value="1"/>
</dbReference>
<dbReference type="OrthoDB" id="446939at2759"/>
<dbReference type="eggNOG" id="ENOG502S115">
    <property type="taxonomic scope" value="Eukaryota"/>
</dbReference>
<organism evidence="1">
    <name type="scientific">Guillardia theta (strain CCMP2712)</name>
    <name type="common">Cryptophyte</name>
    <dbReference type="NCBI Taxonomy" id="905079"/>
    <lineage>
        <taxon>Eukaryota</taxon>
        <taxon>Cryptophyceae</taxon>
        <taxon>Pyrenomonadales</taxon>
        <taxon>Geminigeraceae</taxon>
        <taxon>Guillardia</taxon>
    </lineage>
</organism>